<accession>A0ABU6X2L3</accession>
<comment type="caution">
    <text evidence="2">The sequence shown here is derived from an EMBL/GenBank/DDBJ whole genome shotgun (WGS) entry which is preliminary data.</text>
</comment>
<feature type="domain" description="KIB1-4 beta-propeller" evidence="1">
    <location>
        <begin position="93"/>
        <end position="137"/>
    </location>
</feature>
<gene>
    <name evidence="2" type="ORF">PIB30_001869</name>
</gene>
<evidence type="ECO:0000259" key="1">
    <source>
        <dbReference type="Pfam" id="PF03478"/>
    </source>
</evidence>
<sequence length="139" mass="16234">MGGESEIDGWANVHGDILKEIAKHLYSYHDFIQLRLVCKQWSLKLAEISKEILWLLLPEESSSTHVYEDEEIYHLMQLPVAEEVPLEIISKGLEENRIHHIRLPEMQNSLIRGSYHGWLVILDVYQGSIYMLNVFTRFG</sequence>
<dbReference type="Pfam" id="PF03478">
    <property type="entry name" value="Beta-prop_KIB1-4"/>
    <property type="match status" value="1"/>
</dbReference>
<dbReference type="EMBL" id="JASCZI010211452">
    <property type="protein sequence ID" value="MED6191591.1"/>
    <property type="molecule type" value="Genomic_DNA"/>
</dbReference>
<proteinExistence type="predicted"/>
<dbReference type="Proteomes" id="UP001341840">
    <property type="component" value="Unassembled WGS sequence"/>
</dbReference>
<dbReference type="PANTHER" id="PTHR44259">
    <property type="entry name" value="OS07G0183000 PROTEIN-RELATED"/>
    <property type="match status" value="1"/>
</dbReference>
<organism evidence="2 3">
    <name type="scientific">Stylosanthes scabra</name>
    <dbReference type="NCBI Taxonomy" id="79078"/>
    <lineage>
        <taxon>Eukaryota</taxon>
        <taxon>Viridiplantae</taxon>
        <taxon>Streptophyta</taxon>
        <taxon>Embryophyta</taxon>
        <taxon>Tracheophyta</taxon>
        <taxon>Spermatophyta</taxon>
        <taxon>Magnoliopsida</taxon>
        <taxon>eudicotyledons</taxon>
        <taxon>Gunneridae</taxon>
        <taxon>Pentapetalae</taxon>
        <taxon>rosids</taxon>
        <taxon>fabids</taxon>
        <taxon>Fabales</taxon>
        <taxon>Fabaceae</taxon>
        <taxon>Papilionoideae</taxon>
        <taxon>50 kb inversion clade</taxon>
        <taxon>dalbergioids sensu lato</taxon>
        <taxon>Dalbergieae</taxon>
        <taxon>Pterocarpus clade</taxon>
        <taxon>Stylosanthes</taxon>
    </lineage>
</organism>
<evidence type="ECO:0000313" key="3">
    <source>
        <dbReference type="Proteomes" id="UP001341840"/>
    </source>
</evidence>
<evidence type="ECO:0000313" key="2">
    <source>
        <dbReference type="EMBL" id="MED6191591.1"/>
    </source>
</evidence>
<dbReference type="PANTHER" id="PTHR44259:SF114">
    <property type="entry name" value="OS06G0707300 PROTEIN"/>
    <property type="match status" value="1"/>
</dbReference>
<dbReference type="InterPro" id="IPR005174">
    <property type="entry name" value="KIB1-4_b-propeller"/>
</dbReference>
<name>A0ABU6X2L3_9FABA</name>
<protein>
    <recommendedName>
        <fullName evidence="1">KIB1-4 beta-propeller domain-containing protein</fullName>
    </recommendedName>
</protein>
<reference evidence="2 3" key="1">
    <citation type="journal article" date="2023" name="Plants (Basel)">
        <title>Bridging the Gap: Combining Genomics and Transcriptomics Approaches to Understand Stylosanthes scabra, an Orphan Legume from the Brazilian Caatinga.</title>
        <authorList>
            <person name="Ferreira-Neto J.R.C."/>
            <person name="da Silva M.D."/>
            <person name="Binneck E."/>
            <person name="de Melo N.F."/>
            <person name="da Silva R.H."/>
            <person name="de Melo A.L.T.M."/>
            <person name="Pandolfi V."/>
            <person name="Bustamante F.O."/>
            <person name="Brasileiro-Vidal A.C."/>
            <person name="Benko-Iseppon A.M."/>
        </authorList>
    </citation>
    <scope>NUCLEOTIDE SEQUENCE [LARGE SCALE GENOMIC DNA]</scope>
    <source>
        <tissue evidence="2">Leaves</tissue>
    </source>
</reference>
<keyword evidence="3" id="KW-1185">Reference proteome</keyword>
<dbReference type="InterPro" id="IPR050942">
    <property type="entry name" value="F-box_BR-signaling"/>
</dbReference>